<feature type="transmembrane region" description="Helical" evidence="6">
    <location>
        <begin position="173"/>
        <end position="194"/>
    </location>
</feature>
<evidence type="ECO:0000256" key="6">
    <source>
        <dbReference type="SAM" id="Phobius"/>
    </source>
</evidence>
<gene>
    <name evidence="8" type="ORF">GCM10022204_25980</name>
</gene>
<feature type="transmembrane region" description="Helical" evidence="6">
    <location>
        <begin position="251"/>
        <end position="277"/>
    </location>
</feature>
<proteinExistence type="predicted"/>
<keyword evidence="2 6" id="KW-0812">Transmembrane</keyword>
<feature type="transmembrane region" description="Helical" evidence="6">
    <location>
        <begin position="104"/>
        <end position="122"/>
    </location>
</feature>
<feature type="domain" description="O-antigen ligase-related" evidence="7">
    <location>
        <begin position="137"/>
        <end position="265"/>
    </location>
</feature>
<keyword evidence="3 6" id="KW-1133">Transmembrane helix</keyword>
<dbReference type="InterPro" id="IPR051533">
    <property type="entry name" value="WaaL-like"/>
</dbReference>
<evidence type="ECO:0000256" key="2">
    <source>
        <dbReference type="ARBA" id="ARBA00022692"/>
    </source>
</evidence>
<protein>
    <recommendedName>
        <fullName evidence="7">O-antigen ligase-related domain-containing protein</fullName>
    </recommendedName>
</protein>
<evidence type="ECO:0000259" key="7">
    <source>
        <dbReference type="Pfam" id="PF04932"/>
    </source>
</evidence>
<dbReference type="Proteomes" id="UP001500051">
    <property type="component" value="Unassembled WGS sequence"/>
</dbReference>
<comment type="caution">
    <text evidence="8">The sequence shown here is derived from an EMBL/GenBank/DDBJ whole genome shotgun (WGS) entry which is preliminary data.</text>
</comment>
<sequence length="367" mass="39427">MWRAQTAAELAVTIGSAADRGLLAMAGWIGVALIAAEAIRSWRELERVIAWVVGAATFVASLGILQYFTGVNLAGYLMIPGLTPLSSFGAALSRSDLNRVVSTSGHPIELGVIMAALLPLALHRSLYSTKRITWVPTLLIGLTALMSVSRSAIVVAAVALLVMFLGWPNRWRLAALIAAPIAGVIGPVALPGLLGTIRSLFTNLEDDPSVAGRTDDYELVSRLVEERLFFGQGLFTFIPMIYRTIDNQALVIMLELGIIGAIVFATLIVVGIFCSLTPRWSGESNQNRHLGLAVAASLLGIVISYFTFDALGFRQVAGMTFLLVGLTGAVWHLTRDSMRQREEAEHQSAEAPDRKPNSSQATKQSDA</sequence>
<feature type="transmembrane region" description="Helical" evidence="6">
    <location>
        <begin position="228"/>
        <end position="245"/>
    </location>
</feature>
<comment type="subcellular location">
    <subcellularLocation>
        <location evidence="1">Membrane</location>
        <topology evidence="1">Multi-pass membrane protein</topology>
    </subcellularLocation>
</comment>
<evidence type="ECO:0000313" key="8">
    <source>
        <dbReference type="EMBL" id="GAA3706890.1"/>
    </source>
</evidence>
<dbReference type="Pfam" id="PF04932">
    <property type="entry name" value="Wzy_C"/>
    <property type="match status" value="1"/>
</dbReference>
<keyword evidence="9" id="KW-1185">Reference proteome</keyword>
<evidence type="ECO:0000256" key="3">
    <source>
        <dbReference type="ARBA" id="ARBA00022989"/>
    </source>
</evidence>
<dbReference type="PANTHER" id="PTHR37422:SF23">
    <property type="entry name" value="TEICHURONIC ACID BIOSYNTHESIS PROTEIN TUAE"/>
    <property type="match status" value="1"/>
</dbReference>
<dbReference type="PANTHER" id="PTHR37422">
    <property type="entry name" value="TEICHURONIC ACID BIOSYNTHESIS PROTEIN TUAE"/>
    <property type="match status" value="1"/>
</dbReference>
<feature type="compositionally biased region" description="Polar residues" evidence="5">
    <location>
        <begin position="357"/>
        <end position="367"/>
    </location>
</feature>
<reference evidence="9" key="1">
    <citation type="journal article" date="2019" name="Int. J. Syst. Evol. Microbiol.">
        <title>The Global Catalogue of Microorganisms (GCM) 10K type strain sequencing project: providing services to taxonomists for standard genome sequencing and annotation.</title>
        <authorList>
            <consortium name="The Broad Institute Genomics Platform"/>
            <consortium name="The Broad Institute Genome Sequencing Center for Infectious Disease"/>
            <person name="Wu L."/>
            <person name="Ma J."/>
        </authorList>
    </citation>
    <scope>NUCLEOTIDE SEQUENCE [LARGE SCALE GENOMIC DNA]</scope>
    <source>
        <strain evidence="9">JCM 16548</strain>
    </source>
</reference>
<feature type="compositionally biased region" description="Basic and acidic residues" evidence="5">
    <location>
        <begin position="339"/>
        <end position="356"/>
    </location>
</feature>
<organism evidence="8 9">
    <name type="scientific">Microlunatus aurantiacus</name>
    <dbReference type="NCBI Taxonomy" id="446786"/>
    <lineage>
        <taxon>Bacteria</taxon>
        <taxon>Bacillati</taxon>
        <taxon>Actinomycetota</taxon>
        <taxon>Actinomycetes</taxon>
        <taxon>Propionibacteriales</taxon>
        <taxon>Propionibacteriaceae</taxon>
        <taxon>Microlunatus</taxon>
    </lineage>
</organism>
<feature type="transmembrane region" description="Helical" evidence="6">
    <location>
        <begin position="314"/>
        <end position="333"/>
    </location>
</feature>
<evidence type="ECO:0000256" key="5">
    <source>
        <dbReference type="SAM" id="MobiDB-lite"/>
    </source>
</evidence>
<feature type="transmembrane region" description="Helical" evidence="6">
    <location>
        <begin position="73"/>
        <end position="92"/>
    </location>
</feature>
<name>A0ABP7DNJ8_9ACTN</name>
<feature type="transmembrane region" description="Helical" evidence="6">
    <location>
        <begin position="134"/>
        <end position="167"/>
    </location>
</feature>
<keyword evidence="4 6" id="KW-0472">Membrane</keyword>
<accession>A0ABP7DNJ8</accession>
<feature type="transmembrane region" description="Helical" evidence="6">
    <location>
        <begin position="48"/>
        <end position="68"/>
    </location>
</feature>
<dbReference type="InterPro" id="IPR007016">
    <property type="entry name" value="O-antigen_ligase-rel_domated"/>
</dbReference>
<feature type="region of interest" description="Disordered" evidence="5">
    <location>
        <begin position="339"/>
        <end position="367"/>
    </location>
</feature>
<feature type="transmembrane region" description="Helical" evidence="6">
    <location>
        <begin position="21"/>
        <end position="42"/>
    </location>
</feature>
<evidence type="ECO:0000256" key="4">
    <source>
        <dbReference type="ARBA" id="ARBA00023136"/>
    </source>
</evidence>
<evidence type="ECO:0000313" key="9">
    <source>
        <dbReference type="Proteomes" id="UP001500051"/>
    </source>
</evidence>
<evidence type="ECO:0000256" key="1">
    <source>
        <dbReference type="ARBA" id="ARBA00004141"/>
    </source>
</evidence>
<feature type="transmembrane region" description="Helical" evidence="6">
    <location>
        <begin position="289"/>
        <end position="308"/>
    </location>
</feature>
<dbReference type="EMBL" id="BAAAYX010000010">
    <property type="protein sequence ID" value="GAA3706890.1"/>
    <property type="molecule type" value="Genomic_DNA"/>
</dbReference>